<sequence length="186" mass="21568">MDKLQQLIQEFFNVLEQNFFLSREFNKIFISQENAKQIAQEKKYQELTIKLLEFILSIHKSNQHSALQDRIAQTQKLLLNYHSQINQSQKKEIQPLNQNLDIPTVSNYKSNPVTPRGGQINQSKSVQNLHGPEKRQKSNQNPVQGMSKGTPNSSSQQRFFIEDIPKMGKSQVKDDQQRNYNIITGL</sequence>
<dbReference type="OMA" id="EDIPKMG"/>
<protein>
    <submittedName>
        <fullName evidence="2">Uncharacterized protein</fullName>
    </submittedName>
</protein>
<reference evidence="2" key="1">
    <citation type="submission" date="2021-01" db="EMBL/GenBank/DDBJ databases">
        <authorList>
            <consortium name="Genoscope - CEA"/>
            <person name="William W."/>
        </authorList>
    </citation>
    <scope>NUCLEOTIDE SEQUENCE</scope>
</reference>
<gene>
    <name evidence="2" type="ORF">PPRIM_AZ9-3.1.T0100475</name>
</gene>
<comment type="caution">
    <text evidence="2">The sequence shown here is derived from an EMBL/GenBank/DDBJ whole genome shotgun (WGS) entry which is preliminary data.</text>
</comment>
<accession>A0A8S1JZ05</accession>
<organism evidence="2 3">
    <name type="scientific">Paramecium primaurelia</name>
    <dbReference type="NCBI Taxonomy" id="5886"/>
    <lineage>
        <taxon>Eukaryota</taxon>
        <taxon>Sar</taxon>
        <taxon>Alveolata</taxon>
        <taxon>Ciliophora</taxon>
        <taxon>Intramacronucleata</taxon>
        <taxon>Oligohymenophorea</taxon>
        <taxon>Peniculida</taxon>
        <taxon>Parameciidae</taxon>
        <taxon>Paramecium</taxon>
    </lineage>
</organism>
<feature type="compositionally biased region" description="Polar residues" evidence="1">
    <location>
        <begin position="138"/>
        <end position="156"/>
    </location>
</feature>
<dbReference type="AlphaFoldDB" id="A0A8S1JZ05"/>
<keyword evidence="3" id="KW-1185">Reference proteome</keyword>
<evidence type="ECO:0000313" key="2">
    <source>
        <dbReference type="EMBL" id="CAD8046579.1"/>
    </source>
</evidence>
<dbReference type="EMBL" id="CAJJDM010000007">
    <property type="protein sequence ID" value="CAD8046579.1"/>
    <property type="molecule type" value="Genomic_DNA"/>
</dbReference>
<feature type="region of interest" description="Disordered" evidence="1">
    <location>
        <begin position="104"/>
        <end position="156"/>
    </location>
</feature>
<feature type="compositionally biased region" description="Polar residues" evidence="1">
    <location>
        <begin position="104"/>
        <end position="128"/>
    </location>
</feature>
<evidence type="ECO:0000313" key="3">
    <source>
        <dbReference type="Proteomes" id="UP000688137"/>
    </source>
</evidence>
<proteinExistence type="predicted"/>
<name>A0A8S1JZ05_PARPR</name>
<dbReference type="Proteomes" id="UP000688137">
    <property type="component" value="Unassembled WGS sequence"/>
</dbReference>
<evidence type="ECO:0000256" key="1">
    <source>
        <dbReference type="SAM" id="MobiDB-lite"/>
    </source>
</evidence>